<proteinExistence type="predicted"/>
<dbReference type="Proteomes" id="UP000480804">
    <property type="component" value="Unassembled WGS sequence"/>
</dbReference>
<evidence type="ECO:0000313" key="2">
    <source>
        <dbReference type="Proteomes" id="UP000480804"/>
    </source>
</evidence>
<organism evidence="1 2">
    <name type="scientific">Streptomyces gougerotii</name>
    <dbReference type="NCBI Taxonomy" id="53448"/>
    <lineage>
        <taxon>Bacteria</taxon>
        <taxon>Bacillati</taxon>
        <taxon>Actinomycetota</taxon>
        <taxon>Actinomycetes</taxon>
        <taxon>Kitasatosporales</taxon>
        <taxon>Streptomycetaceae</taxon>
        <taxon>Streptomyces</taxon>
        <taxon>Streptomyces diastaticus group</taxon>
    </lineage>
</organism>
<sequence>MLAATGTGALLTGSGGQPLELVDVADRARPGDPGAVLEVGPGTAGRAPLGLVQAAFMQIKNPLRQRPAHPAICHPRRYTTASVVYLLG</sequence>
<protein>
    <submittedName>
        <fullName evidence="1">Uncharacterized protein</fullName>
    </submittedName>
</protein>
<name>A0ABQ1CYK5_9ACTN</name>
<reference evidence="1 2" key="1">
    <citation type="submission" date="2020-02" db="EMBL/GenBank/DDBJ databases">
        <title>Whole genome shotgun sequence of Streptomyces gougerotii NBRC 13043.</title>
        <authorList>
            <person name="Ichikawa N."/>
            <person name="Komaki H."/>
            <person name="Tamura T."/>
        </authorList>
    </citation>
    <scope>NUCLEOTIDE SEQUENCE [LARGE SCALE GENOMIC DNA]</scope>
    <source>
        <strain evidence="1 2">NBRC 13043</strain>
    </source>
</reference>
<accession>A0ABQ1CYK5</accession>
<comment type="caution">
    <text evidence="1">The sequence shown here is derived from an EMBL/GenBank/DDBJ whole genome shotgun (WGS) entry which is preliminary data.</text>
</comment>
<dbReference type="EMBL" id="BLLO01000004">
    <property type="protein sequence ID" value="GFH75390.1"/>
    <property type="molecule type" value="Genomic_DNA"/>
</dbReference>
<evidence type="ECO:0000313" key="1">
    <source>
        <dbReference type="EMBL" id="GFH75390.1"/>
    </source>
</evidence>
<gene>
    <name evidence="1" type="ORF">Sgou_00600</name>
</gene>
<keyword evidence="2" id="KW-1185">Reference proteome</keyword>